<dbReference type="InterPro" id="IPR046342">
    <property type="entry name" value="CBS_dom_sf"/>
</dbReference>
<dbReference type="AlphaFoldDB" id="A0A1W6YZW9"/>
<dbReference type="Pfam" id="PF04982">
    <property type="entry name" value="TM_HPP"/>
    <property type="match status" value="1"/>
</dbReference>
<feature type="domain" description="CBS" evidence="4">
    <location>
        <begin position="317"/>
        <end position="375"/>
    </location>
</feature>
<feature type="transmembrane region" description="Helical" evidence="3">
    <location>
        <begin position="102"/>
        <end position="121"/>
    </location>
</feature>
<feature type="transmembrane region" description="Helical" evidence="3">
    <location>
        <begin position="51"/>
        <end position="70"/>
    </location>
</feature>
<dbReference type="InterPro" id="IPR007065">
    <property type="entry name" value="HPP"/>
</dbReference>
<dbReference type="Proteomes" id="UP000194139">
    <property type="component" value="Chromosome"/>
</dbReference>
<name>A0A1W6YZW9_9BORD</name>
<evidence type="ECO:0000256" key="1">
    <source>
        <dbReference type="PROSITE-ProRule" id="PRU00703"/>
    </source>
</evidence>
<dbReference type="PROSITE" id="PS51371">
    <property type="entry name" value="CBS"/>
    <property type="match status" value="2"/>
</dbReference>
<feature type="compositionally biased region" description="Polar residues" evidence="2">
    <location>
        <begin position="390"/>
        <end position="407"/>
    </location>
</feature>
<feature type="transmembrane region" description="Helical" evidence="3">
    <location>
        <begin position="77"/>
        <end position="96"/>
    </location>
</feature>
<gene>
    <name evidence="5" type="ORF">CAL13_10675</name>
</gene>
<reference evidence="5 6" key="1">
    <citation type="submission" date="2017-05" db="EMBL/GenBank/DDBJ databases">
        <title>Complete and WGS of Bordetella genogroups.</title>
        <authorList>
            <person name="Spilker T."/>
            <person name="LiPuma J."/>
        </authorList>
    </citation>
    <scope>NUCLEOTIDE SEQUENCE [LARGE SCALE GENOMIC DNA]</scope>
    <source>
        <strain evidence="5 6">AU17164</strain>
    </source>
</reference>
<dbReference type="PANTHER" id="PTHR33741">
    <property type="entry name" value="TRANSMEMBRANE PROTEIN DDB_G0269096-RELATED"/>
    <property type="match status" value="1"/>
</dbReference>
<evidence type="ECO:0000313" key="5">
    <source>
        <dbReference type="EMBL" id="ARP86618.1"/>
    </source>
</evidence>
<organism evidence="5 6">
    <name type="scientific">Bordetella genomosp. 9</name>
    <dbReference type="NCBI Taxonomy" id="1416803"/>
    <lineage>
        <taxon>Bacteria</taxon>
        <taxon>Pseudomonadati</taxon>
        <taxon>Pseudomonadota</taxon>
        <taxon>Betaproteobacteria</taxon>
        <taxon>Burkholderiales</taxon>
        <taxon>Alcaligenaceae</taxon>
        <taxon>Bordetella</taxon>
    </lineage>
</organism>
<dbReference type="Gene3D" id="3.10.580.10">
    <property type="entry name" value="CBS-domain"/>
    <property type="match status" value="1"/>
</dbReference>
<evidence type="ECO:0000256" key="2">
    <source>
        <dbReference type="SAM" id="MobiDB-lite"/>
    </source>
</evidence>
<evidence type="ECO:0000259" key="4">
    <source>
        <dbReference type="PROSITE" id="PS51371"/>
    </source>
</evidence>
<keyword evidence="6" id="KW-1185">Reference proteome</keyword>
<feature type="domain" description="CBS" evidence="4">
    <location>
        <begin position="245"/>
        <end position="303"/>
    </location>
</feature>
<evidence type="ECO:0000313" key="6">
    <source>
        <dbReference type="Proteomes" id="UP000194139"/>
    </source>
</evidence>
<dbReference type="PANTHER" id="PTHR33741:SF5">
    <property type="entry name" value="TRANSMEMBRANE PROTEIN DDB_G0269096-RELATED"/>
    <property type="match status" value="1"/>
</dbReference>
<dbReference type="RefSeq" id="WP_086072353.1">
    <property type="nucleotide sequence ID" value="NZ_CP021109.1"/>
</dbReference>
<dbReference type="InterPro" id="IPR000644">
    <property type="entry name" value="CBS_dom"/>
</dbReference>
<dbReference type="SMART" id="SM00116">
    <property type="entry name" value="CBS"/>
    <property type="match status" value="2"/>
</dbReference>
<dbReference type="SUPFAM" id="SSF54631">
    <property type="entry name" value="CBS-domain pair"/>
    <property type="match status" value="1"/>
</dbReference>
<dbReference type="EMBL" id="CP021109">
    <property type="protein sequence ID" value="ARP86618.1"/>
    <property type="molecule type" value="Genomic_DNA"/>
</dbReference>
<proteinExistence type="predicted"/>
<accession>A0A1W6YZW9</accession>
<protein>
    <recommendedName>
        <fullName evidence="4">CBS domain-containing protein</fullName>
    </recommendedName>
</protein>
<dbReference type="Pfam" id="PF00571">
    <property type="entry name" value="CBS"/>
    <property type="match status" value="2"/>
</dbReference>
<keyword evidence="1" id="KW-0129">CBS domain</keyword>
<sequence length="407" mass="42446">MVSTALKNWLARFAPVPVGANARERIYGSLGALLGLLCTEWVGRHALGVSSPWFIAPMGASSVLLFAAPASPLAQPWSLLAGNVSAALVGVFFAQVIPDAGLAAACAVAAAIAVMFALRCLHPPSGAVALTAVLGGAPVAKLGFAFALYPVALNSAVLLCIAVVFNGVLKRNYPHRPAERPAHGRAPVAATAAPLGFTAADLDAALQTHEQLLDISRDDLTDIVMEAERRASLRRFGDLLCRDVMSLDVPIMREDDSLEEAARQFDRYRVVALPVADAEGRMLGTVAQADVLARTHAPKLAALHGEPAPAPTVRDCMRTEVPFATLVTPAIELVPPMARRITCVPVVDDAGKIAGVVTAAEMVQALYQLTLAAPTLAEGRGRGVARSDDQSGSAAPQSSRSLRGNAA</sequence>
<keyword evidence="3" id="KW-1133">Transmembrane helix</keyword>
<evidence type="ECO:0000256" key="3">
    <source>
        <dbReference type="SAM" id="Phobius"/>
    </source>
</evidence>
<feature type="region of interest" description="Disordered" evidence="2">
    <location>
        <begin position="379"/>
        <end position="407"/>
    </location>
</feature>
<keyword evidence="3" id="KW-0472">Membrane</keyword>
<feature type="transmembrane region" description="Helical" evidence="3">
    <location>
        <begin position="152"/>
        <end position="169"/>
    </location>
</feature>
<keyword evidence="3" id="KW-0812">Transmembrane</keyword>
<feature type="compositionally biased region" description="Basic and acidic residues" evidence="2">
    <location>
        <begin position="379"/>
        <end position="389"/>
    </location>
</feature>
<dbReference type="InterPro" id="IPR058581">
    <property type="entry name" value="TM_HPP"/>
</dbReference>